<dbReference type="SMART" id="SM00387">
    <property type="entry name" value="HATPase_c"/>
    <property type="match status" value="1"/>
</dbReference>
<evidence type="ECO:0000256" key="3">
    <source>
        <dbReference type="ARBA" id="ARBA00022553"/>
    </source>
</evidence>
<dbReference type="SUPFAM" id="SSF55874">
    <property type="entry name" value="ATPase domain of HSP90 chaperone/DNA topoisomerase II/histidine kinase"/>
    <property type="match status" value="1"/>
</dbReference>
<dbReference type="InterPro" id="IPR013655">
    <property type="entry name" value="PAS_fold_3"/>
</dbReference>
<gene>
    <name evidence="10" type="ORF">ENR64_09375</name>
</gene>
<dbReference type="InterPro" id="IPR005467">
    <property type="entry name" value="His_kinase_dom"/>
</dbReference>
<dbReference type="NCBIfam" id="TIGR00229">
    <property type="entry name" value="sensory_box"/>
    <property type="match status" value="5"/>
</dbReference>
<dbReference type="GO" id="GO:0004673">
    <property type="term" value="F:protein histidine kinase activity"/>
    <property type="evidence" value="ECO:0007669"/>
    <property type="project" value="UniProtKB-EC"/>
</dbReference>
<organism evidence="10">
    <name type="scientific">Oscillatoriales cyanobacterium SpSt-418</name>
    <dbReference type="NCBI Taxonomy" id="2282169"/>
    <lineage>
        <taxon>Bacteria</taxon>
        <taxon>Bacillati</taxon>
        <taxon>Cyanobacteriota</taxon>
        <taxon>Cyanophyceae</taxon>
        <taxon>Oscillatoriophycideae</taxon>
        <taxon>Oscillatoriales</taxon>
    </lineage>
</organism>
<dbReference type="InterPro" id="IPR001610">
    <property type="entry name" value="PAC"/>
</dbReference>
<dbReference type="InterPro" id="IPR013767">
    <property type="entry name" value="PAS_fold"/>
</dbReference>
<keyword evidence="6" id="KW-0175">Coiled coil</keyword>
<evidence type="ECO:0000256" key="6">
    <source>
        <dbReference type="SAM" id="Coils"/>
    </source>
</evidence>
<sequence>MSFSFSPTQPLPRSHAELEALVNHCVQQATAQLQQEVEHLRQQQATLRQELATFTQATPMQDPEQFEAEVQQHKELLQTILDNIPVMIGYFDEQGRYQWVNRAWETTTGWKLAELQENENFLAEFYPDPAERQRVVDFIWQKQREWCDFRMRSKNGTFLDTTWANVHLSDGRCIGIGRDITQQKRADDELRESEARLQQIAANMPGVIYRYVLHPDGRDEFTYVSPGCREIWGIEPEVAMRDAAQVWQRVHPDDLEAFRQSVDRSLEAMATWRHEHRLVTPTGIVRWCQGIAKPEQQPNGEVVWEGLLIDISDRKRIEAERHQAEMALQQSEVRFRQLVHTLQVGVIVYTPQLEVQLANPKTFELLGIAEDQLLGKHIAAPDWQVLYPDGSPFPVEQYPVMQAIATGKVVRAVEMGVYRAKFDDWVWILVNADPQLDAAGNVVQIVTTFHDITPRKQAENALKLLNEDLENRVKERTQELHERERLIQRIAESSPSILYLTDLAERRIIYSNRQVAAILGYTPEAVYQLGSDFYPATLTADGLANLESYWEGFLALADDQVLEREIEMRTATGEWRTIFCRETVFTRSETGAPQQILGVATDVSDRTTAEAALQQNEAMLRQVTDTIPGVVYKFQATADGQMKFVYASKRAQEVLGCTPEQMVNDFELIWSQVVPEDQVRMLRTIAESAQNKTLWLEEYRIIKQGELRWIQGRSLPEVAEANDGSVTWTGILLDITERKQAEEQLKASLEEKELLLKEVHHRVKNNLQVVSSLFSLQSQYIDNPKVAAVLIDSQNRINAMALIHEKLYQSSSLARIDFVDYIHNLANSLFSSYSTELQRVRLRLNVYPIPFSIDTAIRCGLVINELVSNALKYAFPSGQAGEVCLCLLAPKMDRIRLIVKDNGIGLPADFQLDQINSLGLRLVKILTRKLKGEITITSQAGTTFQIDFPYPGVAKTIVSTDPYECAE</sequence>
<dbReference type="Pfam" id="PF00989">
    <property type="entry name" value="PAS"/>
    <property type="match status" value="1"/>
</dbReference>
<dbReference type="InterPro" id="IPR000014">
    <property type="entry name" value="PAS"/>
</dbReference>
<dbReference type="InterPro" id="IPR052162">
    <property type="entry name" value="Sensor_kinase/Photoreceptor"/>
</dbReference>
<dbReference type="PANTHER" id="PTHR43304">
    <property type="entry name" value="PHYTOCHROME-LIKE PROTEIN CPH1"/>
    <property type="match status" value="1"/>
</dbReference>
<feature type="domain" description="PAS" evidence="8">
    <location>
        <begin position="331"/>
        <end position="389"/>
    </location>
</feature>
<keyword evidence="3" id="KW-0597">Phosphoprotein</keyword>
<comment type="catalytic activity">
    <reaction evidence="1">
        <text>ATP + protein L-histidine = ADP + protein N-phospho-L-histidine.</text>
        <dbReference type="EC" id="2.7.13.3"/>
    </reaction>
</comment>
<dbReference type="GO" id="GO:0006355">
    <property type="term" value="P:regulation of DNA-templated transcription"/>
    <property type="evidence" value="ECO:0007669"/>
    <property type="project" value="InterPro"/>
</dbReference>
<dbReference type="EC" id="2.7.13.3" evidence="2"/>
<feature type="domain" description="PAS" evidence="8">
    <location>
        <begin position="483"/>
        <end position="526"/>
    </location>
</feature>
<keyword evidence="4" id="KW-0808">Transferase</keyword>
<dbReference type="InterPro" id="IPR011495">
    <property type="entry name" value="Sig_transdc_His_kin_sub2_dim/P"/>
</dbReference>
<proteinExistence type="predicted"/>
<feature type="coiled-coil region" evidence="6">
    <location>
        <begin position="23"/>
        <end position="57"/>
    </location>
</feature>
<feature type="domain" description="PAS" evidence="8">
    <location>
        <begin position="211"/>
        <end position="269"/>
    </location>
</feature>
<feature type="domain" description="PAS" evidence="8">
    <location>
        <begin position="616"/>
        <end position="692"/>
    </location>
</feature>
<evidence type="ECO:0000259" key="9">
    <source>
        <dbReference type="PROSITE" id="PS50113"/>
    </source>
</evidence>
<feature type="domain" description="PAC" evidence="9">
    <location>
        <begin position="690"/>
        <end position="747"/>
    </location>
</feature>
<dbReference type="InterPro" id="IPR036890">
    <property type="entry name" value="HATPase_C_sf"/>
</dbReference>
<dbReference type="Gene3D" id="3.30.565.10">
    <property type="entry name" value="Histidine kinase-like ATPase, C-terminal domain"/>
    <property type="match status" value="1"/>
</dbReference>
<dbReference type="Pfam" id="PF02518">
    <property type="entry name" value="HATPase_c"/>
    <property type="match status" value="1"/>
</dbReference>
<dbReference type="Pfam" id="PF08447">
    <property type="entry name" value="PAS_3"/>
    <property type="match status" value="3"/>
</dbReference>
<accession>A0A7C3PF21</accession>
<feature type="domain" description="PAS" evidence="8">
    <location>
        <begin position="73"/>
        <end position="128"/>
    </location>
</feature>
<dbReference type="PROSITE" id="PS50112">
    <property type="entry name" value="PAS"/>
    <property type="match status" value="5"/>
</dbReference>
<evidence type="ECO:0000256" key="1">
    <source>
        <dbReference type="ARBA" id="ARBA00000085"/>
    </source>
</evidence>
<dbReference type="Gene3D" id="3.30.450.20">
    <property type="entry name" value="PAS domain"/>
    <property type="match status" value="5"/>
</dbReference>
<protein>
    <recommendedName>
        <fullName evidence="2">histidine kinase</fullName>
        <ecNumber evidence="2">2.7.13.3</ecNumber>
    </recommendedName>
</protein>
<dbReference type="InterPro" id="IPR000700">
    <property type="entry name" value="PAS-assoc_C"/>
</dbReference>
<dbReference type="EMBL" id="DSRU01000130">
    <property type="protein sequence ID" value="HFM97959.1"/>
    <property type="molecule type" value="Genomic_DNA"/>
</dbReference>
<evidence type="ECO:0000256" key="4">
    <source>
        <dbReference type="ARBA" id="ARBA00022679"/>
    </source>
</evidence>
<dbReference type="InterPro" id="IPR035965">
    <property type="entry name" value="PAS-like_dom_sf"/>
</dbReference>
<dbReference type="PROSITE" id="PS50109">
    <property type="entry name" value="HIS_KIN"/>
    <property type="match status" value="1"/>
</dbReference>
<dbReference type="Pfam" id="PF08448">
    <property type="entry name" value="PAS_4"/>
    <property type="match status" value="1"/>
</dbReference>
<dbReference type="PROSITE" id="PS50113">
    <property type="entry name" value="PAC"/>
    <property type="match status" value="4"/>
</dbReference>
<feature type="domain" description="PAC" evidence="9">
    <location>
        <begin position="411"/>
        <end position="464"/>
    </location>
</feature>
<dbReference type="Pfam" id="PF07568">
    <property type="entry name" value="HisKA_2"/>
    <property type="match status" value="1"/>
</dbReference>
<keyword evidence="5" id="KW-0418">Kinase</keyword>
<evidence type="ECO:0000256" key="5">
    <source>
        <dbReference type="ARBA" id="ARBA00022777"/>
    </source>
</evidence>
<feature type="domain" description="Histidine kinase" evidence="7">
    <location>
        <begin position="862"/>
        <end position="952"/>
    </location>
</feature>
<name>A0A7C3PF21_9CYAN</name>
<dbReference type="SMART" id="SM00086">
    <property type="entry name" value="PAC"/>
    <property type="match status" value="5"/>
</dbReference>
<dbReference type="AlphaFoldDB" id="A0A7C3PF21"/>
<evidence type="ECO:0000313" key="10">
    <source>
        <dbReference type="EMBL" id="HFM97959.1"/>
    </source>
</evidence>
<dbReference type="PANTHER" id="PTHR43304:SF1">
    <property type="entry name" value="PAC DOMAIN-CONTAINING PROTEIN"/>
    <property type="match status" value="1"/>
</dbReference>
<feature type="coiled-coil region" evidence="6">
    <location>
        <begin position="455"/>
        <end position="486"/>
    </location>
</feature>
<feature type="domain" description="PAC" evidence="9">
    <location>
        <begin position="272"/>
        <end position="323"/>
    </location>
</feature>
<evidence type="ECO:0000256" key="2">
    <source>
        <dbReference type="ARBA" id="ARBA00012438"/>
    </source>
</evidence>
<dbReference type="CDD" id="cd00130">
    <property type="entry name" value="PAS"/>
    <property type="match status" value="4"/>
</dbReference>
<dbReference type="SMART" id="SM00091">
    <property type="entry name" value="PAS"/>
    <property type="match status" value="5"/>
</dbReference>
<evidence type="ECO:0000259" key="8">
    <source>
        <dbReference type="PROSITE" id="PS50112"/>
    </source>
</evidence>
<feature type="domain" description="PAC" evidence="9">
    <location>
        <begin position="562"/>
        <end position="615"/>
    </location>
</feature>
<dbReference type="InterPro" id="IPR013656">
    <property type="entry name" value="PAS_4"/>
</dbReference>
<reference evidence="10" key="1">
    <citation type="journal article" date="2020" name="mSystems">
        <title>Genome- and Community-Level Interaction Insights into Carbon Utilization and Element Cycling Functions of Hydrothermarchaeota in Hydrothermal Sediment.</title>
        <authorList>
            <person name="Zhou Z."/>
            <person name="Liu Y."/>
            <person name="Xu W."/>
            <person name="Pan J."/>
            <person name="Luo Z.H."/>
            <person name="Li M."/>
        </authorList>
    </citation>
    <scope>NUCLEOTIDE SEQUENCE [LARGE SCALE GENOMIC DNA]</scope>
    <source>
        <strain evidence="10">SpSt-418</strain>
    </source>
</reference>
<evidence type="ECO:0000259" key="7">
    <source>
        <dbReference type="PROSITE" id="PS50109"/>
    </source>
</evidence>
<dbReference type="SUPFAM" id="SSF55785">
    <property type="entry name" value="PYP-like sensor domain (PAS domain)"/>
    <property type="match status" value="5"/>
</dbReference>
<comment type="caution">
    <text evidence="10">The sequence shown here is derived from an EMBL/GenBank/DDBJ whole genome shotgun (WGS) entry which is preliminary data.</text>
</comment>
<dbReference type="InterPro" id="IPR003594">
    <property type="entry name" value="HATPase_dom"/>
</dbReference>